<dbReference type="Proteomes" id="UP000317593">
    <property type="component" value="Unassembled WGS sequence"/>
</dbReference>
<gene>
    <name evidence="2" type="ORF">SAMN06265218_11772</name>
</gene>
<dbReference type="AlphaFoldDB" id="A0A521EMZ5"/>
<dbReference type="InterPro" id="IPR021301">
    <property type="entry name" value="DUF2779"/>
</dbReference>
<name>A0A521EMZ5_9BACT</name>
<dbReference type="OrthoDB" id="9783873at2"/>
<evidence type="ECO:0000313" key="3">
    <source>
        <dbReference type="Proteomes" id="UP000317593"/>
    </source>
</evidence>
<accession>A0A521EMZ5</accession>
<proteinExistence type="predicted"/>
<keyword evidence="3" id="KW-1185">Reference proteome</keyword>
<feature type="domain" description="DUF2779" evidence="1">
    <location>
        <begin position="381"/>
        <end position="525"/>
    </location>
</feature>
<sequence>MKQGSEKARYFTKHLFRAGLECPTKLFYKSQDYPENSKALPFIRHAVYNKKLLKSLVRSVHSEGVLVEGDSVRDSAARTGTYLMENRNITLFDPVFVHRRMMAKVPVLVKNGDQLTILHVQSKAFSSRKHQLLKPGGGIHSRWRKYLLDFAYQLYILKQEFPDFSLLPLLVLPDKSGAAHTDSLPALLNTSPGGSPSPAVPAPNQQLLAKLDVSTPVTMIWEDPSFAENHLPKRTFGESLGHLRDLYLQGTKVPPSTGYQCKGCEFNITDEQRSAGKKSGFRECWQPDSAASPDQKMNHVFELIGPGTRQLIEREVFYQHNINIDRQDIHSVASIAEDNGHITEKMRRALQIHKARGAEVPKEIMRASLRKELRRWQYPVHFLDFEAGNYAVPIRAGRPPYHLVVFQFSCHTLYKDGHWQHHQWIDRAENDYPNYELVRRLMQVPDINEGTIVQYSNFERNALKVIGRELRDEASMVPDSQWLLQWIDGVLRRNDSRHPNPPYLADLSRQVKHFYYNREMENSLSIKEVLQSVMSQSDFLKQKYSKPYSSQNFEHVIWWQADKDGKAKSPYAILKETGSDTVRRGAEAMFLYGKLIAGDLSMKEKSAYREALLRYCELDTLAMLMIVEHWKQQLNEVY</sequence>
<organism evidence="2 3">
    <name type="scientific">Fodinibius sediminis</name>
    <dbReference type="NCBI Taxonomy" id="1214077"/>
    <lineage>
        <taxon>Bacteria</taxon>
        <taxon>Pseudomonadati</taxon>
        <taxon>Balneolota</taxon>
        <taxon>Balneolia</taxon>
        <taxon>Balneolales</taxon>
        <taxon>Balneolaceae</taxon>
        <taxon>Fodinibius</taxon>
    </lineage>
</organism>
<dbReference type="RefSeq" id="WP_142715642.1">
    <property type="nucleotide sequence ID" value="NZ_FXTH01000017.1"/>
</dbReference>
<evidence type="ECO:0000313" key="2">
    <source>
        <dbReference type="EMBL" id="SMO85297.1"/>
    </source>
</evidence>
<protein>
    <recommendedName>
        <fullName evidence="1">DUF2779 domain-containing protein</fullName>
    </recommendedName>
</protein>
<reference evidence="2 3" key="1">
    <citation type="submission" date="2017-05" db="EMBL/GenBank/DDBJ databases">
        <authorList>
            <person name="Varghese N."/>
            <person name="Submissions S."/>
        </authorList>
    </citation>
    <scope>NUCLEOTIDE SEQUENCE [LARGE SCALE GENOMIC DNA]</scope>
    <source>
        <strain evidence="2 3">DSM 21194</strain>
    </source>
</reference>
<dbReference type="Pfam" id="PF11074">
    <property type="entry name" value="DUF2779"/>
    <property type="match status" value="1"/>
</dbReference>
<dbReference type="EMBL" id="FXTH01000017">
    <property type="protein sequence ID" value="SMO85297.1"/>
    <property type="molecule type" value="Genomic_DNA"/>
</dbReference>
<evidence type="ECO:0000259" key="1">
    <source>
        <dbReference type="Pfam" id="PF11074"/>
    </source>
</evidence>